<dbReference type="SUPFAM" id="SSF54427">
    <property type="entry name" value="NTF2-like"/>
    <property type="match status" value="1"/>
</dbReference>
<dbReference type="InterPro" id="IPR004027">
    <property type="entry name" value="SEC_C_motif"/>
</dbReference>
<dbReference type="Gene3D" id="3.10.450.50">
    <property type="match status" value="1"/>
</dbReference>
<dbReference type="NCBIfam" id="NF002449">
    <property type="entry name" value="PRK01617.1"/>
    <property type="match status" value="1"/>
</dbReference>
<feature type="domain" description="YchJ-like middle NTF2-like" evidence="1">
    <location>
        <begin position="30"/>
        <end position="125"/>
    </location>
</feature>
<dbReference type="AlphaFoldDB" id="A0A2W4QXF8"/>
<sequence>MENRLCPCGSLMLSSECCGPFLSGSLKPKTALDLMRSRYTAYHLKNGAYLLKTWHQSTCPVDLGFRDDDTEWVGLNVVWYEAGGIKDSEGVVEFIASYRQGGVLLRFRECSRFLKELGEWFYLDGIVRSEPNPGRNDPCWCGSGRKYKKCCGSPVIANEKPTRSSP</sequence>
<dbReference type="SUPFAM" id="SSF103642">
    <property type="entry name" value="Sec-C motif"/>
    <property type="match status" value="1"/>
</dbReference>
<reference evidence="2 3" key="1">
    <citation type="journal article" date="2018" name="Aquat. Microb. Ecol.">
        <title>Gammaproteobacterial methanotrophs dominate.</title>
        <authorList>
            <person name="Rissanen A.J."/>
            <person name="Saarenheimo J."/>
            <person name="Tiirola M."/>
            <person name="Peura S."/>
            <person name="Aalto S.L."/>
            <person name="Karvinen A."/>
            <person name="Nykanen H."/>
        </authorList>
    </citation>
    <scope>NUCLEOTIDE SEQUENCE [LARGE SCALE GENOMIC DNA]</scope>
    <source>
        <strain evidence="2">AMbin10</strain>
    </source>
</reference>
<accession>A0A2W4QXF8</accession>
<organism evidence="2 3">
    <name type="scientific">Candidatus Methylumidiphilus alinenensis</name>
    <dbReference type="NCBI Taxonomy" id="2202197"/>
    <lineage>
        <taxon>Bacteria</taxon>
        <taxon>Pseudomonadati</taxon>
        <taxon>Pseudomonadota</taxon>
        <taxon>Gammaproteobacteria</taxon>
        <taxon>Methylococcales</taxon>
        <taxon>Candidatus Methylumidiphilus</taxon>
    </lineage>
</organism>
<dbReference type="PANTHER" id="PTHR33747:SF1">
    <property type="entry name" value="ADENYLATE CYCLASE-ASSOCIATED CAP C-TERMINAL DOMAIN-CONTAINING PROTEIN"/>
    <property type="match status" value="1"/>
</dbReference>
<comment type="caution">
    <text evidence="2">The sequence shown here is derived from an EMBL/GenBank/DDBJ whole genome shotgun (WGS) entry which is preliminary data.</text>
</comment>
<dbReference type="InterPro" id="IPR032710">
    <property type="entry name" value="NTF2-like_dom_sf"/>
</dbReference>
<dbReference type="Pfam" id="PF17775">
    <property type="entry name" value="YchJ_M-like"/>
    <property type="match status" value="1"/>
</dbReference>
<dbReference type="InterPro" id="IPR048469">
    <property type="entry name" value="YchJ-like_M"/>
</dbReference>
<dbReference type="EMBL" id="QJPH01000352">
    <property type="protein sequence ID" value="PZN76781.1"/>
    <property type="molecule type" value="Genomic_DNA"/>
</dbReference>
<gene>
    <name evidence="2" type="ORF">DM484_15975</name>
</gene>
<name>A0A2W4QXF8_9GAMM</name>
<evidence type="ECO:0000313" key="2">
    <source>
        <dbReference type="EMBL" id="PZN76781.1"/>
    </source>
</evidence>
<proteinExistence type="predicted"/>
<dbReference type="Proteomes" id="UP000249396">
    <property type="component" value="Unassembled WGS sequence"/>
</dbReference>
<dbReference type="Pfam" id="PF02810">
    <property type="entry name" value="SEC-C"/>
    <property type="match status" value="1"/>
</dbReference>
<evidence type="ECO:0000313" key="3">
    <source>
        <dbReference type="Proteomes" id="UP000249396"/>
    </source>
</evidence>
<dbReference type="PANTHER" id="PTHR33747">
    <property type="entry name" value="UPF0225 PROTEIN SCO1677"/>
    <property type="match status" value="1"/>
</dbReference>
<evidence type="ECO:0000259" key="1">
    <source>
        <dbReference type="Pfam" id="PF17775"/>
    </source>
</evidence>
<protein>
    <recommendedName>
        <fullName evidence="1">YchJ-like middle NTF2-like domain-containing protein</fullName>
    </recommendedName>
</protein>